<evidence type="ECO:0000256" key="1">
    <source>
        <dbReference type="ARBA" id="ARBA00023125"/>
    </source>
</evidence>
<organism evidence="3 4">
    <name type="scientific">Microbispora corallina</name>
    <dbReference type="NCBI Taxonomy" id="83302"/>
    <lineage>
        <taxon>Bacteria</taxon>
        <taxon>Bacillati</taxon>
        <taxon>Actinomycetota</taxon>
        <taxon>Actinomycetes</taxon>
        <taxon>Streptosporangiales</taxon>
        <taxon>Streptosporangiaceae</taxon>
        <taxon>Microbispora</taxon>
    </lineage>
</organism>
<dbReference type="CDD" id="cd00592">
    <property type="entry name" value="HTH_MerR-like"/>
    <property type="match status" value="1"/>
</dbReference>
<reference evidence="3 4" key="1">
    <citation type="submission" date="2021-01" db="EMBL/GenBank/DDBJ databases">
        <title>Whole genome shotgun sequence of Microbispora corallina NBRC 16416.</title>
        <authorList>
            <person name="Komaki H."/>
            <person name="Tamura T."/>
        </authorList>
    </citation>
    <scope>NUCLEOTIDE SEQUENCE [LARGE SCALE GENOMIC DNA]</scope>
    <source>
        <strain evidence="3 4">NBRC 16416</strain>
    </source>
</reference>
<dbReference type="SUPFAM" id="SSF46955">
    <property type="entry name" value="Putative DNA-binding domain"/>
    <property type="match status" value="1"/>
</dbReference>
<dbReference type="EMBL" id="BOOC01000065">
    <property type="protein sequence ID" value="GIH44631.1"/>
    <property type="molecule type" value="Genomic_DNA"/>
</dbReference>
<proteinExistence type="predicted"/>
<accession>A0ABQ4GC95</accession>
<dbReference type="Pfam" id="PF13411">
    <property type="entry name" value="MerR_1"/>
    <property type="match status" value="1"/>
</dbReference>
<comment type="caution">
    <text evidence="3">The sequence shown here is derived from an EMBL/GenBank/DDBJ whole genome shotgun (WGS) entry which is preliminary data.</text>
</comment>
<feature type="domain" description="HTH merR-type" evidence="2">
    <location>
        <begin position="6"/>
        <end position="75"/>
    </location>
</feature>
<dbReference type="PANTHER" id="PTHR30204:SF93">
    <property type="entry name" value="HTH MERR-TYPE DOMAIN-CONTAINING PROTEIN"/>
    <property type="match status" value="1"/>
</dbReference>
<dbReference type="InterPro" id="IPR009061">
    <property type="entry name" value="DNA-bd_dom_put_sf"/>
</dbReference>
<evidence type="ECO:0000259" key="2">
    <source>
        <dbReference type="PROSITE" id="PS50937"/>
    </source>
</evidence>
<keyword evidence="4" id="KW-1185">Reference proteome</keyword>
<dbReference type="PANTHER" id="PTHR30204">
    <property type="entry name" value="REDOX-CYCLING DRUG-SENSING TRANSCRIPTIONAL ACTIVATOR SOXR"/>
    <property type="match status" value="1"/>
</dbReference>
<keyword evidence="1" id="KW-0238">DNA-binding</keyword>
<evidence type="ECO:0000313" key="3">
    <source>
        <dbReference type="EMBL" id="GIH44631.1"/>
    </source>
</evidence>
<dbReference type="InterPro" id="IPR047057">
    <property type="entry name" value="MerR_fam"/>
</dbReference>
<protein>
    <submittedName>
        <fullName evidence="3">MerR family transcriptional regulator</fullName>
    </submittedName>
</protein>
<dbReference type="InterPro" id="IPR000551">
    <property type="entry name" value="MerR-type_HTH_dom"/>
</dbReference>
<dbReference type="PRINTS" id="PR00040">
    <property type="entry name" value="HTHMERR"/>
</dbReference>
<dbReference type="SMART" id="SM00422">
    <property type="entry name" value="HTH_MERR"/>
    <property type="match status" value="1"/>
</dbReference>
<dbReference type="RefSeq" id="WP_204061612.1">
    <property type="nucleotide sequence ID" value="NZ_BAAAGP010000057.1"/>
</dbReference>
<sequence>MDGDTLYSIGDLARRTGLTVKTIRFYSDSGIVPPTDRSPAGYRLYDIDALARLDLVRTLRDLGLDLAAVRRVLEREISLPEVAAAHAEALDVQIRTLRLRRAVLRAVAKRGSTPEETNLMHKLAKLSDDERRRLVSDFIDDTFGGVDANPELVAMMRSAMPDLPDDPTPEQVGAWVELAELSQDPDFRASVRRMAEYQAAERAQGDTTGLHHDLTDAVRDQVGQALAAGVAPASPQAAPVITALMARYAHVFGRPDDADLQRWLLTRLETANDPRVERYWQLLAVINGWPVPESLAPVFDWFVQALRAHMERERDAEQDGIV</sequence>
<dbReference type="Proteomes" id="UP000603904">
    <property type="component" value="Unassembled WGS sequence"/>
</dbReference>
<dbReference type="Gene3D" id="1.10.1660.10">
    <property type="match status" value="1"/>
</dbReference>
<evidence type="ECO:0000313" key="4">
    <source>
        <dbReference type="Proteomes" id="UP000603904"/>
    </source>
</evidence>
<dbReference type="PROSITE" id="PS50937">
    <property type="entry name" value="HTH_MERR_2"/>
    <property type="match status" value="1"/>
</dbReference>
<gene>
    <name evidence="3" type="ORF">Mco01_76310</name>
</gene>
<name>A0ABQ4GC95_9ACTN</name>